<evidence type="ECO:0000313" key="1">
    <source>
        <dbReference type="EMBL" id="GFS53218.1"/>
    </source>
</evidence>
<organism evidence="1 2">
    <name type="scientific">Nephila pilipes</name>
    <name type="common">Giant wood spider</name>
    <name type="synonym">Nephila maculata</name>
    <dbReference type="NCBI Taxonomy" id="299642"/>
    <lineage>
        <taxon>Eukaryota</taxon>
        <taxon>Metazoa</taxon>
        <taxon>Ecdysozoa</taxon>
        <taxon>Arthropoda</taxon>
        <taxon>Chelicerata</taxon>
        <taxon>Arachnida</taxon>
        <taxon>Araneae</taxon>
        <taxon>Araneomorphae</taxon>
        <taxon>Entelegynae</taxon>
        <taxon>Araneoidea</taxon>
        <taxon>Nephilidae</taxon>
        <taxon>Nephila</taxon>
    </lineage>
</organism>
<dbReference type="EMBL" id="BMAW01046047">
    <property type="protein sequence ID" value="GFS53218.1"/>
    <property type="molecule type" value="Genomic_DNA"/>
</dbReference>
<dbReference type="AlphaFoldDB" id="A0A8X6ING7"/>
<proteinExistence type="predicted"/>
<reference evidence="1" key="1">
    <citation type="submission" date="2020-08" db="EMBL/GenBank/DDBJ databases">
        <title>Multicomponent nature underlies the extraordinary mechanical properties of spider dragline silk.</title>
        <authorList>
            <person name="Kono N."/>
            <person name="Nakamura H."/>
            <person name="Mori M."/>
            <person name="Yoshida Y."/>
            <person name="Ohtoshi R."/>
            <person name="Malay A.D."/>
            <person name="Moran D.A.P."/>
            <person name="Tomita M."/>
            <person name="Numata K."/>
            <person name="Arakawa K."/>
        </authorList>
    </citation>
    <scope>NUCLEOTIDE SEQUENCE</scope>
</reference>
<keyword evidence="2" id="KW-1185">Reference proteome</keyword>
<gene>
    <name evidence="1" type="ORF">NPIL_369961</name>
</gene>
<comment type="caution">
    <text evidence="1">The sequence shown here is derived from an EMBL/GenBank/DDBJ whole genome shotgun (WGS) entry which is preliminary data.</text>
</comment>
<protein>
    <submittedName>
        <fullName evidence="1">Uncharacterized protein</fullName>
    </submittedName>
</protein>
<evidence type="ECO:0000313" key="2">
    <source>
        <dbReference type="Proteomes" id="UP000887013"/>
    </source>
</evidence>
<accession>A0A8X6ING7</accession>
<name>A0A8X6ING7_NEPPI</name>
<sequence>MLYCGFDSVTILERSFGPYRITESFRRLFDSFAAPTHATTQLDSRSGCRNLFFSQQWSMLRILYWLAEPLIKTSIMIGEKVGNRKWNGRMVVFRIRRKPLHYPSHS</sequence>
<dbReference type="Proteomes" id="UP000887013">
    <property type="component" value="Unassembled WGS sequence"/>
</dbReference>